<dbReference type="Ensembl" id="ENSNMLT00000033786.1">
    <property type="protein sequence ID" value="ENSNMLP00000030301.1"/>
    <property type="gene ID" value="ENSNMLG00000019112.1"/>
</dbReference>
<evidence type="ECO:0008006" key="4">
    <source>
        <dbReference type="Google" id="ProtNLM"/>
    </source>
</evidence>
<proteinExistence type="predicted"/>
<evidence type="ECO:0000313" key="2">
    <source>
        <dbReference type="Ensembl" id="ENSNMLP00000030301.1"/>
    </source>
</evidence>
<protein>
    <recommendedName>
        <fullName evidence="4">Amidase domain-containing protein</fullName>
    </recommendedName>
</protein>
<dbReference type="GO" id="GO:0009062">
    <property type="term" value="P:fatty acid catabolic process"/>
    <property type="evidence" value="ECO:0007669"/>
    <property type="project" value="TreeGrafter"/>
</dbReference>
<dbReference type="GO" id="GO:0004040">
    <property type="term" value="F:amidase activity"/>
    <property type="evidence" value="ECO:0007669"/>
    <property type="project" value="TreeGrafter"/>
</dbReference>
<dbReference type="PANTHER" id="PTHR45847">
    <property type="entry name" value="FATTY ACID AMIDE HYDROLASE"/>
    <property type="match status" value="1"/>
</dbReference>
<keyword evidence="1" id="KW-0812">Transmembrane</keyword>
<keyword evidence="1" id="KW-0472">Membrane</keyword>
<dbReference type="Gene3D" id="3.90.1300.10">
    <property type="entry name" value="Amidase signature (AS) domain"/>
    <property type="match status" value="1"/>
</dbReference>
<sequence length="197" mass="22445">MMEATAGALLRHWPEGLVGAVCLVGAVVLMVRRANAKQLEKRLTSRAKTKGSVLCITFYIFQHPTKDSTRILRLSLCELMEQLQDGSLSAEEVLYAYMEKTLELQRKLNCCTGIILDSFEQCKSISSCKKGLLYGVPISLKENLCLKVRDVLFHLLFKARLCINTLRALWRLFTASLMERALQEETELQCCFHQQRL</sequence>
<dbReference type="SUPFAM" id="SSF75304">
    <property type="entry name" value="Amidase signature (AS) enzymes"/>
    <property type="match status" value="1"/>
</dbReference>
<dbReference type="InterPro" id="IPR036928">
    <property type="entry name" value="AS_sf"/>
</dbReference>
<reference evidence="2" key="2">
    <citation type="submission" date="2025-09" db="UniProtKB">
        <authorList>
            <consortium name="Ensembl"/>
        </authorList>
    </citation>
    <scope>IDENTIFICATION</scope>
</reference>
<reference evidence="2" key="1">
    <citation type="submission" date="2025-08" db="UniProtKB">
        <authorList>
            <consortium name="Ensembl"/>
        </authorList>
    </citation>
    <scope>IDENTIFICATION</scope>
</reference>
<accession>A0A8C6U6A4</accession>
<dbReference type="InterPro" id="IPR052096">
    <property type="entry name" value="Endocannabinoid_amidase"/>
</dbReference>
<organism evidence="2 3">
    <name type="scientific">Neogobius melanostomus</name>
    <name type="common">round goby</name>
    <dbReference type="NCBI Taxonomy" id="47308"/>
    <lineage>
        <taxon>Eukaryota</taxon>
        <taxon>Metazoa</taxon>
        <taxon>Chordata</taxon>
        <taxon>Craniata</taxon>
        <taxon>Vertebrata</taxon>
        <taxon>Euteleostomi</taxon>
        <taxon>Actinopterygii</taxon>
        <taxon>Neopterygii</taxon>
        <taxon>Teleostei</taxon>
        <taxon>Neoteleostei</taxon>
        <taxon>Acanthomorphata</taxon>
        <taxon>Gobiaria</taxon>
        <taxon>Gobiiformes</taxon>
        <taxon>Gobioidei</taxon>
        <taxon>Gobiidae</taxon>
        <taxon>Benthophilinae</taxon>
        <taxon>Neogobiini</taxon>
        <taxon>Neogobius</taxon>
    </lineage>
</organism>
<dbReference type="AlphaFoldDB" id="A0A8C6U6A4"/>
<name>A0A8C6U6A4_9GOBI</name>
<feature type="transmembrane region" description="Helical" evidence="1">
    <location>
        <begin position="12"/>
        <end position="31"/>
    </location>
</feature>
<dbReference type="Proteomes" id="UP000694523">
    <property type="component" value="Unplaced"/>
</dbReference>
<dbReference type="GO" id="GO:0017064">
    <property type="term" value="F:fatty acid amide hydrolase activity"/>
    <property type="evidence" value="ECO:0007669"/>
    <property type="project" value="TreeGrafter"/>
</dbReference>
<keyword evidence="1" id="KW-1133">Transmembrane helix</keyword>
<evidence type="ECO:0000256" key="1">
    <source>
        <dbReference type="SAM" id="Phobius"/>
    </source>
</evidence>
<keyword evidence="3" id="KW-1185">Reference proteome</keyword>
<evidence type="ECO:0000313" key="3">
    <source>
        <dbReference type="Proteomes" id="UP000694523"/>
    </source>
</evidence>
<dbReference type="PANTHER" id="PTHR45847:SF6">
    <property type="entry name" value="FATTY ACID AMIDE HYDROLASE"/>
    <property type="match status" value="1"/>
</dbReference>